<dbReference type="InterPro" id="IPR019787">
    <property type="entry name" value="Znf_PHD-finger"/>
</dbReference>
<evidence type="ECO:0000256" key="7">
    <source>
        <dbReference type="ARBA" id="ARBA00022723"/>
    </source>
</evidence>
<organism evidence="15 16">
    <name type="scientific">Oncorhynchus mykiss</name>
    <name type="common">Rainbow trout</name>
    <name type="synonym">Salmo gairdneri</name>
    <dbReference type="NCBI Taxonomy" id="8022"/>
    <lineage>
        <taxon>Eukaryota</taxon>
        <taxon>Metazoa</taxon>
        <taxon>Chordata</taxon>
        <taxon>Craniata</taxon>
        <taxon>Vertebrata</taxon>
        <taxon>Euteleostomi</taxon>
        <taxon>Actinopterygii</taxon>
        <taxon>Neopterygii</taxon>
        <taxon>Teleostei</taxon>
        <taxon>Protacanthopterygii</taxon>
        <taxon>Salmoniformes</taxon>
        <taxon>Salmonidae</taxon>
        <taxon>Salmoninae</taxon>
        <taxon>Oncorhynchus</taxon>
    </lineage>
</organism>
<feature type="region of interest" description="Disordered" evidence="12">
    <location>
        <begin position="510"/>
        <end position="545"/>
    </location>
</feature>
<evidence type="ECO:0000259" key="14">
    <source>
        <dbReference type="PROSITE" id="PS50812"/>
    </source>
</evidence>
<dbReference type="GO" id="GO:0032259">
    <property type="term" value="P:methylation"/>
    <property type="evidence" value="ECO:0007669"/>
    <property type="project" value="UniProtKB-KW"/>
</dbReference>
<dbReference type="SMART" id="SM00249">
    <property type="entry name" value="PHD"/>
    <property type="match status" value="2"/>
</dbReference>
<feature type="region of interest" description="Disordered" evidence="12">
    <location>
        <begin position="113"/>
        <end position="140"/>
    </location>
</feature>
<dbReference type="InterPro" id="IPR059153">
    <property type="entry name" value="NSD_PHD-1st"/>
</dbReference>
<dbReference type="InterPro" id="IPR011011">
    <property type="entry name" value="Znf_FYVE_PHD"/>
</dbReference>
<dbReference type="Pfam" id="PF00855">
    <property type="entry name" value="PWWP"/>
    <property type="match status" value="1"/>
</dbReference>
<dbReference type="InterPro" id="IPR001965">
    <property type="entry name" value="Znf_PHD"/>
</dbReference>
<evidence type="ECO:0000256" key="3">
    <source>
        <dbReference type="ARBA" id="ARBA00022454"/>
    </source>
</evidence>
<feature type="compositionally biased region" description="Polar residues" evidence="12">
    <location>
        <begin position="128"/>
        <end position="138"/>
    </location>
</feature>
<evidence type="ECO:0008006" key="17">
    <source>
        <dbReference type="Google" id="ProtNLM"/>
    </source>
</evidence>
<dbReference type="STRING" id="8022.A0A060Y0Q4"/>
<dbReference type="GO" id="GO:0005694">
    <property type="term" value="C:chromosome"/>
    <property type="evidence" value="ECO:0007669"/>
    <property type="project" value="UniProtKB-SubCell"/>
</dbReference>
<gene>
    <name evidence="15" type="ORF">GSONMT00033447001</name>
</gene>
<evidence type="ECO:0000256" key="1">
    <source>
        <dbReference type="ARBA" id="ARBA00004123"/>
    </source>
</evidence>
<dbReference type="Pfam" id="PF23011">
    <property type="entry name" value="PHD-1st_NSD"/>
    <property type="match status" value="1"/>
</dbReference>
<dbReference type="InterPro" id="IPR013083">
    <property type="entry name" value="Znf_RING/FYVE/PHD"/>
</dbReference>
<dbReference type="Proteomes" id="UP000193380">
    <property type="component" value="Unassembled WGS sequence"/>
</dbReference>
<evidence type="ECO:0000313" key="16">
    <source>
        <dbReference type="Proteomes" id="UP000193380"/>
    </source>
</evidence>
<feature type="compositionally biased region" description="Basic and acidic residues" evidence="12">
    <location>
        <begin position="411"/>
        <end position="425"/>
    </location>
</feature>
<keyword evidence="9" id="KW-0862">Zinc</keyword>
<dbReference type="FunFam" id="2.30.30.140:FF:000059">
    <property type="entry name" value="Histone-lysine N-methyltransferase"/>
    <property type="match status" value="1"/>
</dbReference>
<keyword evidence="5" id="KW-0808">Transferase</keyword>
<feature type="region of interest" description="Disordered" evidence="12">
    <location>
        <begin position="409"/>
        <end position="483"/>
    </location>
</feature>
<keyword evidence="6" id="KW-0949">S-adenosyl-L-methionine</keyword>
<dbReference type="GO" id="GO:0008168">
    <property type="term" value="F:methyltransferase activity"/>
    <property type="evidence" value="ECO:0007669"/>
    <property type="project" value="UniProtKB-KW"/>
</dbReference>
<dbReference type="Gene3D" id="3.30.40.10">
    <property type="entry name" value="Zinc/RING finger domain, C3HC4 (zinc finger)"/>
    <property type="match status" value="2"/>
</dbReference>
<evidence type="ECO:0000256" key="9">
    <source>
        <dbReference type="ARBA" id="ARBA00022833"/>
    </source>
</evidence>
<evidence type="ECO:0000256" key="12">
    <source>
        <dbReference type="SAM" id="MobiDB-lite"/>
    </source>
</evidence>
<comment type="subcellular location">
    <subcellularLocation>
        <location evidence="2">Chromosome</location>
    </subcellularLocation>
    <subcellularLocation>
        <location evidence="1">Nucleus</location>
    </subcellularLocation>
</comment>
<dbReference type="GO" id="GO:0008270">
    <property type="term" value="F:zinc ion binding"/>
    <property type="evidence" value="ECO:0007669"/>
    <property type="project" value="UniProtKB-KW"/>
</dbReference>
<dbReference type="PaxDb" id="8022-A0A060Y0Q4"/>
<evidence type="ECO:0000256" key="8">
    <source>
        <dbReference type="ARBA" id="ARBA00022771"/>
    </source>
</evidence>
<proteinExistence type="predicted"/>
<evidence type="ECO:0000313" key="15">
    <source>
        <dbReference type="EMBL" id="CDQ82735.1"/>
    </source>
</evidence>
<evidence type="ECO:0000256" key="6">
    <source>
        <dbReference type="ARBA" id="ARBA00022691"/>
    </source>
</evidence>
<feature type="region of interest" description="Disordered" evidence="12">
    <location>
        <begin position="222"/>
        <end position="276"/>
    </location>
</feature>
<keyword evidence="10" id="KW-0539">Nucleus</keyword>
<dbReference type="InterPro" id="IPR000313">
    <property type="entry name" value="PWWP_dom"/>
</dbReference>
<feature type="compositionally biased region" description="Acidic residues" evidence="12">
    <location>
        <begin position="164"/>
        <end position="173"/>
    </location>
</feature>
<dbReference type="InterPro" id="IPR050777">
    <property type="entry name" value="SET2_Histone-Lys_MeTrsfase"/>
</dbReference>
<dbReference type="Pfam" id="PF22908">
    <property type="entry name" value="PHD_NSD"/>
    <property type="match status" value="1"/>
</dbReference>
<dbReference type="FunFam" id="3.30.40.10:FF:000093">
    <property type="entry name" value="Histone-lysine N-methyltransferase"/>
    <property type="match status" value="1"/>
</dbReference>
<dbReference type="EMBL" id="FR906035">
    <property type="protein sequence ID" value="CDQ82735.1"/>
    <property type="molecule type" value="Genomic_DNA"/>
</dbReference>
<dbReference type="CDD" id="cd15648">
    <property type="entry name" value="PHD1_NSD1_2"/>
    <property type="match status" value="1"/>
</dbReference>
<dbReference type="PROSITE" id="PS50016">
    <property type="entry name" value="ZF_PHD_2"/>
    <property type="match status" value="1"/>
</dbReference>
<dbReference type="PROSITE" id="PS01359">
    <property type="entry name" value="ZF_PHD_1"/>
    <property type="match status" value="1"/>
</dbReference>
<dbReference type="PROSITE" id="PS50812">
    <property type="entry name" value="PWWP"/>
    <property type="match status" value="1"/>
</dbReference>
<name>A0A060Y0Q4_ONCMY</name>
<keyword evidence="8 11" id="KW-0863">Zinc-finger</keyword>
<evidence type="ECO:0000256" key="4">
    <source>
        <dbReference type="ARBA" id="ARBA00022603"/>
    </source>
</evidence>
<dbReference type="FunFam" id="3.30.40.10:FF:000201">
    <property type="entry name" value="Histone-lysine N-methyltransferase"/>
    <property type="match status" value="1"/>
</dbReference>
<feature type="region of interest" description="Disordered" evidence="12">
    <location>
        <begin position="1"/>
        <end position="25"/>
    </location>
</feature>
<dbReference type="PANTHER" id="PTHR22884">
    <property type="entry name" value="SET DOMAIN PROTEINS"/>
    <property type="match status" value="1"/>
</dbReference>
<feature type="region of interest" description="Disordered" evidence="12">
    <location>
        <begin position="159"/>
        <end position="207"/>
    </location>
</feature>
<dbReference type="GO" id="GO:0005634">
    <property type="term" value="C:nucleus"/>
    <property type="evidence" value="ECO:0007669"/>
    <property type="project" value="UniProtKB-SubCell"/>
</dbReference>
<reference evidence="15" key="2">
    <citation type="submission" date="2014-03" db="EMBL/GenBank/DDBJ databases">
        <authorList>
            <person name="Genoscope - CEA"/>
        </authorList>
    </citation>
    <scope>NUCLEOTIDE SEQUENCE</scope>
</reference>
<evidence type="ECO:0000256" key="5">
    <source>
        <dbReference type="ARBA" id="ARBA00022679"/>
    </source>
</evidence>
<feature type="domain" description="PWWP" evidence="14">
    <location>
        <begin position="285"/>
        <end position="351"/>
    </location>
</feature>
<feature type="region of interest" description="Disordered" evidence="12">
    <location>
        <begin position="622"/>
        <end position="655"/>
    </location>
</feature>
<dbReference type="InterPro" id="IPR047426">
    <property type="entry name" value="PHD1_NSD1_2"/>
</dbReference>
<protein>
    <recommendedName>
        <fullName evidence="17">PWWP domain-containing protein</fullName>
    </recommendedName>
</protein>
<feature type="compositionally biased region" description="Polar residues" evidence="12">
    <location>
        <begin position="510"/>
        <end position="524"/>
    </location>
</feature>
<dbReference type="SUPFAM" id="SSF63748">
    <property type="entry name" value="Tudor/PWWP/MBT"/>
    <property type="match status" value="1"/>
</dbReference>
<evidence type="ECO:0000256" key="11">
    <source>
        <dbReference type="PROSITE-ProRule" id="PRU00146"/>
    </source>
</evidence>
<sequence>MNRSYRRAVRGCSGQPELRPPNGLSVSATSYGNQCNSSTKHGSTDQLSAAMQLPHCYSPLLRLQDLSTMVHRPGSDLGPGPQPKDLDARKHLHSHSPVVVSSCGGPLVRLPPSTGNEETEPCEDSMRDQNGFSPVSSDSLERCSPIPNGYLHFESTLFDSGDRENEDDEEEELVPFQQHSSKSARDRTVTDPNITSGSGVGHNSTYKPSVLNLMSKRLSELDPTLSPSALPDMSMGDGWSMDQDSDSDSAMTGDTLDHGLISPVGTNSNPNSPKKKPLPVVQYLEGDLVWAKFNRRPWWPCRVTIDSLEGIHTRMKVPSRRPCRIYYVETLGEMADHAWVPGKVTYPFTGGEQFTDLPVLRRRGKQREKDYKYTIPKRLFESWKVGVLEAEFLLPDLLKNTAVSSYMPSNSEERVSFPLPDEKPSEAPSCSSSMLTAPPSFSLPPTETNIPLLPTWLQPAHPGLPLGGQPRPPPGPTSGEPAKTQALAGLKQSLSQDVLHHVIESLSKQPPAVTSFSTDSSSDGANPPLPSDPVSLERKRPRKPSHKVLECTIEEVSVSPPKKKEFKNQSVQTDVKTEVRDTQVKSVKKEVPVSSVTTPESMVSLQTSSPAWPPSPTVLLTPKEETEKISPGVGGESHTNGERTPKPEVFSPGLNDSFSLPGEGSLVSSTKKNTGEKGGAASMKENVCQVCERTGELLLCEGQCCGAFHLQCIGLSEAPRGKFICCECTKGIHTCFVCKKSGDGVKRCMVPVCGKFYHNECILKHTPTQPQNKGVRCSLHVCLSCHITNPLNSCTSKSRFQFHSALIEPER</sequence>
<dbReference type="AlphaFoldDB" id="A0A060Y0Q4"/>
<evidence type="ECO:0000259" key="13">
    <source>
        <dbReference type="PROSITE" id="PS50016"/>
    </source>
</evidence>
<reference evidence="15" key="1">
    <citation type="journal article" date="2014" name="Nat. Commun.">
        <title>The rainbow trout genome provides novel insights into evolution after whole-genome duplication in vertebrates.</title>
        <authorList>
            <person name="Berthelot C."/>
            <person name="Brunet F."/>
            <person name="Chalopin D."/>
            <person name="Juanchich A."/>
            <person name="Bernard M."/>
            <person name="Noel B."/>
            <person name="Bento P."/>
            <person name="Da Silva C."/>
            <person name="Labadie K."/>
            <person name="Alberti A."/>
            <person name="Aury J.M."/>
            <person name="Louis A."/>
            <person name="Dehais P."/>
            <person name="Bardou P."/>
            <person name="Montfort J."/>
            <person name="Klopp C."/>
            <person name="Cabau C."/>
            <person name="Gaspin C."/>
            <person name="Thorgaard G.H."/>
            <person name="Boussaha M."/>
            <person name="Quillet E."/>
            <person name="Guyomard R."/>
            <person name="Galiana D."/>
            <person name="Bobe J."/>
            <person name="Volff J.N."/>
            <person name="Genet C."/>
            <person name="Wincker P."/>
            <person name="Jaillon O."/>
            <person name="Roest Crollius H."/>
            <person name="Guiguen Y."/>
        </authorList>
    </citation>
    <scope>NUCLEOTIDE SEQUENCE [LARGE SCALE GENOMIC DNA]</scope>
</reference>
<keyword evidence="3" id="KW-0158">Chromosome</keyword>
<evidence type="ECO:0000256" key="10">
    <source>
        <dbReference type="ARBA" id="ARBA00023242"/>
    </source>
</evidence>
<feature type="compositionally biased region" description="Polar residues" evidence="12">
    <location>
        <begin position="190"/>
        <end position="207"/>
    </location>
</feature>
<evidence type="ECO:0000256" key="2">
    <source>
        <dbReference type="ARBA" id="ARBA00004286"/>
    </source>
</evidence>
<keyword evidence="7" id="KW-0479">Metal-binding</keyword>
<keyword evidence="4" id="KW-0489">Methyltransferase</keyword>
<accession>A0A060Y0Q4</accession>
<dbReference type="InterPro" id="IPR019786">
    <property type="entry name" value="Zinc_finger_PHD-type_CS"/>
</dbReference>
<dbReference type="InterPro" id="IPR055198">
    <property type="entry name" value="NSD_PHD"/>
</dbReference>
<dbReference type="Gene3D" id="2.30.30.140">
    <property type="match status" value="1"/>
</dbReference>
<dbReference type="SUPFAM" id="SSF57903">
    <property type="entry name" value="FYVE/PHD zinc finger"/>
    <property type="match status" value="1"/>
</dbReference>
<dbReference type="CDD" id="cd20161">
    <property type="entry name" value="PWWP_NSD1_rpt1"/>
    <property type="match status" value="1"/>
</dbReference>
<feature type="domain" description="PHD-type" evidence="13">
    <location>
        <begin position="685"/>
        <end position="731"/>
    </location>
</feature>
<feature type="compositionally biased region" description="Low complexity" evidence="12">
    <location>
        <begin position="232"/>
        <end position="242"/>
    </location>
</feature>